<sequence length="384" mass="46209">MSVFRGFSAYDYGREYFAIFVRRNFQTSQRWCEVRSELEKKLQEQKKKPESSFEMESEFGNFYCQFEKQTSQLCAYILECYFILLSNQNTKKEEQQKVLQTIIEQIKKVNNYIKLTREEFEQKLKQDILDSLSRAEQEYIETHGNLDYLLIQQSQEKKKFRKDLAQQIDKKAEHKQKTYELIEKLIIKTKTADLEPQYKFMFKGFMMFDYVRQYFLMLINIAIPIQNKWINDRNALQKIIMDNQKKPQEFIQLKGEGGQFYAKYHKEKKCYFILYTDEVIDLEKQKQVVDQVYQLITPDGKYIKMNKEEVDLKYSQQVKTILQQNEKVDTEQLMKIEGNNRQKTISPEQQSDINDPLKSNKTGSINNQQRNNLYLQEEMKPLNQ</sequence>
<dbReference type="Proteomes" id="UP000000600">
    <property type="component" value="Unassembled WGS sequence"/>
</dbReference>
<dbReference type="RefSeq" id="XP_001424060.1">
    <property type="nucleotide sequence ID" value="XM_001424023.1"/>
</dbReference>
<reference evidence="2 3" key="1">
    <citation type="journal article" date="2006" name="Nature">
        <title>Global trends of whole-genome duplications revealed by the ciliate Paramecium tetraurelia.</title>
        <authorList>
            <consortium name="Genoscope"/>
            <person name="Aury J.-M."/>
            <person name="Jaillon O."/>
            <person name="Duret L."/>
            <person name="Noel B."/>
            <person name="Jubin C."/>
            <person name="Porcel B.M."/>
            <person name="Segurens B."/>
            <person name="Daubin V."/>
            <person name="Anthouard V."/>
            <person name="Aiach N."/>
            <person name="Arnaiz O."/>
            <person name="Billaut A."/>
            <person name="Beisson J."/>
            <person name="Blanc I."/>
            <person name="Bouhouche K."/>
            <person name="Camara F."/>
            <person name="Duharcourt S."/>
            <person name="Guigo R."/>
            <person name="Gogendeau D."/>
            <person name="Katinka M."/>
            <person name="Keller A.-M."/>
            <person name="Kissmehl R."/>
            <person name="Klotz C."/>
            <person name="Koll F."/>
            <person name="Le Moue A."/>
            <person name="Lepere C."/>
            <person name="Malinsky S."/>
            <person name="Nowacki M."/>
            <person name="Nowak J.K."/>
            <person name="Plattner H."/>
            <person name="Poulain J."/>
            <person name="Ruiz F."/>
            <person name="Serrano V."/>
            <person name="Zagulski M."/>
            <person name="Dessen P."/>
            <person name="Betermier M."/>
            <person name="Weissenbach J."/>
            <person name="Scarpelli C."/>
            <person name="Schachter V."/>
            <person name="Sperling L."/>
            <person name="Meyer E."/>
            <person name="Cohen J."/>
            <person name="Wincker P."/>
        </authorList>
    </citation>
    <scope>NUCLEOTIDE SEQUENCE [LARGE SCALE GENOMIC DNA]</scope>
    <source>
        <strain evidence="2 3">Stock d4-2</strain>
    </source>
</reference>
<feature type="region of interest" description="Disordered" evidence="1">
    <location>
        <begin position="337"/>
        <end position="384"/>
    </location>
</feature>
<protein>
    <submittedName>
        <fullName evidence="2">Uncharacterized protein</fullName>
    </submittedName>
</protein>
<dbReference type="KEGG" id="ptm:GSPATT00027692001"/>
<dbReference type="EMBL" id="CT867987">
    <property type="protein sequence ID" value="CAK56662.1"/>
    <property type="molecule type" value="Genomic_DNA"/>
</dbReference>
<name>A0BDP5_PARTE</name>
<evidence type="ECO:0000313" key="2">
    <source>
        <dbReference type="EMBL" id="CAK56662.1"/>
    </source>
</evidence>
<proteinExistence type="predicted"/>
<gene>
    <name evidence="2" type="ORF">GSPATT00027692001</name>
</gene>
<dbReference type="OMA" id="KWINDRN"/>
<dbReference type="InParanoid" id="A0BDP5"/>
<evidence type="ECO:0000256" key="1">
    <source>
        <dbReference type="SAM" id="MobiDB-lite"/>
    </source>
</evidence>
<feature type="compositionally biased region" description="Polar residues" evidence="1">
    <location>
        <begin position="341"/>
        <end position="374"/>
    </location>
</feature>
<organism evidence="2 3">
    <name type="scientific">Paramecium tetraurelia</name>
    <dbReference type="NCBI Taxonomy" id="5888"/>
    <lineage>
        <taxon>Eukaryota</taxon>
        <taxon>Sar</taxon>
        <taxon>Alveolata</taxon>
        <taxon>Ciliophora</taxon>
        <taxon>Intramacronucleata</taxon>
        <taxon>Oligohymenophorea</taxon>
        <taxon>Peniculida</taxon>
        <taxon>Parameciidae</taxon>
        <taxon>Paramecium</taxon>
    </lineage>
</organism>
<dbReference type="AlphaFoldDB" id="A0BDP5"/>
<dbReference type="GeneID" id="5009844"/>
<dbReference type="OrthoDB" id="302581at2759"/>
<dbReference type="HOGENOM" id="CLU_744874_0_0_1"/>
<evidence type="ECO:0000313" key="3">
    <source>
        <dbReference type="Proteomes" id="UP000000600"/>
    </source>
</evidence>
<keyword evidence="3" id="KW-1185">Reference proteome</keyword>
<accession>A0BDP5</accession>